<dbReference type="InterPro" id="IPR036465">
    <property type="entry name" value="vWFA_dom_sf"/>
</dbReference>
<feature type="domain" description="VWFA" evidence="3">
    <location>
        <begin position="90"/>
        <end position="304"/>
    </location>
</feature>
<dbReference type="InterPro" id="IPR002035">
    <property type="entry name" value="VWF_A"/>
</dbReference>
<accession>A0A1Q2HT64</accession>
<dbReference type="Proteomes" id="UP000217209">
    <property type="component" value="Chromosome"/>
</dbReference>
<evidence type="ECO:0000313" key="5">
    <source>
        <dbReference type="Proteomes" id="UP000217209"/>
    </source>
</evidence>
<proteinExistence type="predicted"/>
<dbReference type="KEGG" id="cgv:CGLAU_00010"/>
<keyword evidence="2" id="KW-1133">Transmembrane helix</keyword>
<dbReference type="RefSeq" id="WP_157731209.1">
    <property type="nucleotide sequence ID" value="NZ_CP019688.1"/>
</dbReference>
<reference evidence="4 5" key="1">
    <citation type="submission" date="2016-12" db="EMBL/GenBank/DDBJ databases">
        <authorList>
            <person name="Song W.-J."/>
            <person name="Kurnit D.M."/>
        </authorList>
    </citation>
    <scope>NUCLEOTIDE SEQUENCE [LARGE SCALE GENOMIC DNA]</scope>
    <source>
        <strain evidence="4 5">DSM 30827</strain>
    </source>
</reference>
<evidence type="ECO:0000256" key="2">
    <source>
        <dbReference type="SAM" id="Phobius"/>
    </source>
</evidence>
<keyword evidence="2" id="KW-0472">Membrane</keyword>
<evidence type="ECO:0000313" key="4">
    <source>
        <dbReference type="EMBL" id="AQQ14010.1"/>
    </source>
</evidence>
<organism evidence="4 5">
    <name type="scientific">Corynebacterium glaucum</name>
    <dbReference type="NCBI Taxonomy" id="187491"/>
    <lineage>
        <taxon>Bacteria</taxon>
        <taxon>Bacillati</taxon>
        <taxon>Actinomycetota</taxon>
        <taxon>Actinomycetes</taxon>
        <taxon>Mycobacteriales</taxon>
        <taxon>Corynebacteriaceae</taxon>
        <taxon>Corynebacterium</taxon>
    </lineage>
</organism>
<evidence type="ECO:0000256" key="1">
    <source>
        <dbReference type="SAM" id="MobiDB-lite"/>
    </source>
</evidence>
<dbReference type="OrthoDB" id="4424254at2"/>
<feature type="region of interest" description="Disordered" evidence="1">
    <location>
        <begin position="473"/>
        <end position="612"/>
    </location>
</feature>
<keyword evidence="2" id="KW-0812">Transmembrane</keyword>
<dbReference type="EMBL" id="CP019688">
    <property type="protein sequence ID" value="AQQ14010.1"/>
    <property type="molecule type" value="Genomic_DNA"/>
</dbReference>
<feature type="transmembrane region" description="Helical" evidence="2">
    <location>
        <begin position="884"/>
        <end position="906"/>
    </location>
</feature>
<evidence type="ECO:0000259" key="3">
    <source>
        <dbReference type="PROSITE" id="PS50234"/>
    </source>
</evidence>
<keyword evidence="5" id="KW-1185">Reference proteome</keyword>
<sequence precursor="true">MLIQNGSSGGKTRRFSDIRKSVVAAVTGVALALGSVTAAPMAEAQPAVQPDYPDDSRAWDPKLPFGPGQDIAKNPSLTPGICGGKNGNLKIALVFDVSSSIGEDGLRDTKSAGDAVVTALNDAPVQIGIYNFGTKAPSSYSEGAQTLGGPLAVGSEEVLKEKIAQLAIPARPRIQGTNWDRGISQIPTGTYDVVYFITDGLPTAYGDAVGSVDTQRGANNRPAFNHANGGAANKDYAAAKLDVQEAVKSANALKASGTRIVPLAVGKDVKGDLASTYLEYISGPGNAIPVDDYGQLTKQLVAQATEGCAGEVTIQKQLTDANGNLTNDSPAGFSFEASGISEKFHLTNTTAITGDDGKATFGYVAPNNAATGSFTIKEVGTEFKNVSCTSADGEPWERNGNDFIVPAKAGGKAECTVTNPAPVTVTVTETTTETPSTVTETTTVEPITTTVTEIPEAVTTVEITTVTEIPEPSTVEKTVTETPDPVTVTEVPDPLTETLTETPDPETETVTVTTTETQEPTPTTVTQTTTQTETSTATQTETATETATATATATQTETATATQTETATATETATETETQTDTTTATATETETTTATTTATDTQVLTSTETTTVTEEPVTVVETVTPAPVTETVTAEVTVVNEIPGKPVTVTNTSTVTETVDNTVEKTVEQTVNNTVTETVDNTIEKTVEKTVNNVVTSVVEGEPVTVTNNATVTETQTETTTVVPGREPATATATVTVTETETQVITTTVSADDAGAGNAGAKETVTVTTTAALFPGSSNDGGMLSGSSIGSEGGSSAKGIVDDRCIPAAIGLTIPLLALIPLHLLQQVSIPGLEAYSAEINSRITQANNQIQQQLGIFDENTARAVQEFNAQVNRITAENQQILQWAGIAAAVVGVASYLFYFCVPRPDAEQGSSN</sequence>
<dbReference type="Gene3D" id="3.40.50.410">
    <property type="entry name" value="von Willebrand factor, type A domain"/>
    <property type="match status" value="1"/>
</dbReference>
<protein>
    <recommendedName>
        <fullName evidence="3">VWFA domain-containing protein</fullName>
    </recommendedName>
</protein>
<name>A0A1Q2HT64_9CORY</name>
<gene>
    <name evidence="4" type="ORF">CGLAU_00010</name>
</gene>
<dbReference type="PROSITE" id="PS50234">
    <property type="entry name" value="VWFA"/>
    <property type="match status" value="1"/>
</dbReference>
<dbReference type="AlphaFoldDB" id="A0A1Q2HT64"/>
<dbReference type="SUPFAM" id="SSF53300">
    <property type="entry name" value="vWA-like"/>
    <property type="match status" value="1"/>
</dbReference>
<dbReference type="CDD" id="cd00198">
    <property type="entry name" value="vWFA"/>
    <property type="match status" value="1"/>
</dbReference>